<evidence type="ECO:0000313" key="4">
    <source>
        <dbReference type="Proteomes" id="UP001433268"/>
    </source>
</evidence>
<keyword evidence="4" id="KW-1185">Reference proteome</keyword>
<evidence type="ECO:0000313" key="3">
    <source>
        <dbReference type="EMBL" id="KAK8080004.1"/>
    </source>
</evidence>
<evidence type="ECO:0000256" key="1">
    <source>
        <dbReference type="SAM" id="MobiDB-lite"/>
    </source>
</evidence>
<name>A0ABR1W940_9PEZI</name>
<dbReference type="RefSeq" id="XP_066667479.1">
    <property type="nucleotide sequence ID" value="XM_066812137.1"/>
</dbReference>
<proteinExistence type="predicted"/>
<keyword evidence="2" id="KW-0732">Signal</keyword>
<feature type="signal peptide" evidence="2">
    <location>
        <begin position="1"/>
        <end position="20"/>
    </location>
</feature>
<dbReference type="GeneID" id="92045197"/>
<dbReference type="EMBL" id="JAQQWN010000006">
    <property type="protein sequence ID" value="KAK8080004.1"/>
    <property type="molecule type" value="Genomic_DNA"/>
</dbReference>
<reference evidence="3 4" key="1">
    <citation type="submission" date="2023-01" db="EMBL/GenBank/DDBJ databases">
        <title>Analysis of 21 Apiospora genomes using comparative genomics revels a genus with tremendous synthesis potential of carbohydrate active enzymes and secondary metabolites.</title>
        <authorList>
            <person name="Sorensen T."/>
        </authorList>
    </citation>
    <scope>NUCLEOTIDE SEQUENCE [LARGE SCALE GENOMIC DNA]</scope>
    <source>
        <strain evidence="3 4">CBS 114990</strain>
    </source>
</reference>
<dbReference type="Proteomes" id="UP001433268">
    <property type="component" value="Unassembled WGS sequence"/>
</dbReference>
<feature type="region of interest" description="Disordered" evidence="1">
    <location>
        <begin position="142"/>
        <end position="186"/>
    </location>
</feature>
<gene>
    <name evidence="3" type="ORF">PG997_007822</name>
</gene>
<comment type="caution">
    <text evidence="3">The sequence shown here is derived from an EMBL/GenBank/DDBJ whole genome shotgun (WGS) entry which is preliminary data.</text>
</comment>
<evidence type="ECO:0000256" key="2">
    <source>
        <dbReference type="SAM" id="SignalP"/>
    </source>
</evidence>
<sequence>MLFNALSPLAFVALAGHAIAGPSPQPYQMDVAKMSVRDIFGLQRRDDGGEYQPAETLCGSGTTCAEACGKGFEQCGSQDDQVHCFNPTVGQTCCQGGTNGNACDAGYYCANDGKGATWCCKNGDEACGGKIPKSLMSSTSVAAATTTSPTSPSAAPTTSSATPEAITSSSSAVSSSSTSSSSVVSPTSATSSLVVPASTTSFAAAISSHSTNCTTYTTKVIVPISESGANSTYLTTSASNVLPSASATNSTPVTASSNNQRPVVAFVLGVAALAALAL</sequence>
<organism evidence="3 4">
    <name type="scientific">Apiospora hydei</name>
    <dbReference type="NCBI Taxonomy" id="1337664"/>
    <lineage>
        <taxon>Eukaryota</taxon>
        <taxon>Fungi</taxon>
        <taxon>Dikarya</taxon>
        <taxon>Ascomycota</taxon>
        <taxon>Pezizomycotina</taxon>
        <taxon>Sordariomycetes</taxon>
        <taxon>Xylariomycetidae</taxon>
        <taxon>Amphisphaeriales</taxon>
        <taxon>Apiosporaceae</taxon>
        <taxon>Apiospora</taxon>
    </lineage>
</organism>
<feature type="chain" id="PRO_5045162162" evidence="2">
    <location>
        <begin position="21"/>
        <end position="278"/>
    </location>
</feature>
<protein>
    <submittedName>
        <fullName evidence="3">Uncharacterized protein</fullName>
    </submittedName>
</protein>
<accession>A0ABR1W940</accession>